<dbReference type="GO" id="GO:0046872">
    <property type="term" value="F:metal ion binding"/>
    <property type="evidence" value="ECO:0007669"/>
    <property type="project" value="UniProtKB-KW"/>
</dbReference>
<dbReference type="InterPro" id="IPR014492">
    <property type="entry name" value="PolyA_polymerase"/>
</dbReference>
<name>A0AAN7TEZ3_9PEZI</name>
<dbReference type="InterPro" id="IPR007010">
    <property type="entry name" value="PolA_pol_RNA-bd_dom"/>
</dbReference>
<feature type="binding site" evidence="13">
    <location>
        <position position="102"/>
    </location>
    <ligand>
        <name>Mg(2+)</name>
        <dbReference type="ChEBI" id="CHEBI:18420"/>
        <label>2</label>
        <note>catalytic</note>
    </ligand>
</feature>
<dbReference type="FunFam" id="1.10.1410.10:FF:000001">
    <property type="entry name" value="Putative poly(A) polymerase gamma"/>
    <property type="match status" value="1"/>
</dbReference>
<feature type="binding site" evidence="12">
    <location>
        <position position="218"/>
    </location>
    <ligand>
        <name>ATP</name>
        <dbReference type="ChEBI" id="CHEBI:30616"/>
    </ligand>
</feature>
<dbReference type="InterPro" id="IPR011068">
    <property type="entry name" value="NuclTrfase_I-like_C"/>
</dbReference>
<dbReference type="SUPFAM" id="SSF81301">
    <property type="entry name" value="Nucleotidyltransferase"/>
    <property type="match status" value="1"/>
</dbReference>
<feature type="binding site" evidence="12">
    <location>
        <begin position="100"/>
        <end position="102"/>
    </location>
    <ligand>
        <name>ATP</name>
        <dbReference type="ChEBI" id="CHEBI:30616"/>
    </ligand>
</feature>
<dbReference type="Pfam" id="PF04928">
    <property type="entry name" value="PAP_central"/>
    <property type="match status" value="1"/>
</dbReference>
<evidence type="ECO:0000259" key="17">
    <source>
        <dbReference type="Pfam" id="PF20750"/>
    </source>
</evidence>
<dbReference type="Gene3D" id="3.30.70.590">
    <property type="entry name" value="Poly(A) polymerase predicted RNA binding domain"/>
    <property type="match status" value="1"/>
</dbReference>
<keyword evidence="6 13" id="KW-0479">Metal-binding</keyword>
<keyword evidence="5 11" id="KW-0808">Transferase</keyword>
<sequence length="613" mass="68151">MAGERQWGVTPAFSNDLPTARDHKLHDALVAELKAQNNFPPSSDSEKRDAILAKLKTLLRQMVQSVGRKRGLPQGILDVAGGEVFTYGSYRLGVHGPNSDVDTLLVAPKHVSRDDFFDLMPDLIRQSVPPGEITELVPVRDSSVPIIKLCIQGVDIDLIFSNLQQSSIPDKMDLSDDNLLRGLDETDRRCVNGTRVTNRILQLVPQSKTFRVALRAIKLWAQRRAIYGNIVGFPGGVAYAILVARVCQLYPKAVAPLIVQKFFFITRVWHWPRPVFLQLKENTSLSLREWDPAKYRGDALHLMPILTPAVPSTNTAHTICRSTKHVMMAELQRGEDLATEIYTNNKPWSTLFQRHQFFTEAYKHYICVNTAARTKDAQDKWSGLVQSKIKWLVTGIENSGAKSVELVHPYNKGFDRVHVCNDEDQITKAKDGSVDYQAKDIATTTTDQASDIKTQLAAQSATDGVEMTADAGEEVVEKQETVNGDAEWPQKIYTTTYYLGIGLVKGAKDLDISQPVRNFSSDCTVWPGYDVNLHSINIKHIRNFDLPADVFVDGEIRPVKQKKKVKPATNGTDNASNKRSFQDSGLDDSAASTKRRQSGNTPTTSEHTNGAAG</sequence>
<dbReference type="Proteomes" id="UP001310890">
    <property type="component" value="Unassembled WGS sequence"/>
</dbReference>
<dbReference type="GO" id="GO:1990817">
    <property type="term" value="F:poly(A) RNA polymerase activity"/>
    <property type="evidence" value="ECO:0007669"/>
    <property type="project" value="UniProtKB-UniRule"/>
</dbReference>
<comment type="cofactor">
    <cofactor evidence="1">
        <name>Mn(2+)</name>
        <dbReference type="ChEBI" id="CHEBI:29035"/>
    </cofactor>
</comment>
<feature type="binding site" evidence="12">
    <location>
        <begin position="236"/>
        <end position="237"/>
    </location>
    <ligand>
        <name>ATP</name>
        <dbReference type="ChEBI" id="CHEBI:30616"/>
    </ligand>
</feature>
<proteinExistence type="inferred from homology"/>
<gene>
    <name evidence="18" type="ORF">LTR62_005797</name>
</gene>
<feature type="binding site" evidence="13">
    <location>
        <position position="102"/>
    </location>
    <ligand>
        <name>Mg(2+)</name>
        <dbReference type="ChEBI" id="CHEBI:18420"/>
        <label>1</label>
        <note>catalytic</note>
    </ligand>
</feature>
<evidence type="ECO:0000256" key="5">
    <source>
        <dbReference type="ARBA" id="ARBA00022679"/>
    </source>
</evidence>
<dbReference type="GO" id="GO:0005524">
    <property type="term" value="F:ATP binding"/>
    <property type="evidence" value="ECO:0007669"/>
    <property type="project" value="UniProtKB-UniRule"/>
</dbReference>
<evidence type="ECO:0000256" key="14">
    <source>
        <dbReference type="SAM" id="MobiDB-lite"/>
    </source>
</evidence>
<dbReference type="InterPro" id="IPR007012">
    <property type="entry name" value="PolA_pol_cen_dom"/>
</dbReference>
<feature type="binding site" evidence="13">
    <location>
        <position position="100"/>
    </location>
    <ligand>
        <name>Mg(2+)</name>
        <dbReference type="ChEBI" id="CHEBI:18420"/>
        <label>1</label>
        <note>catalytic</note>
    </ligand>
</feature>
<evidence type="ECO:0000313" key="19">
    <source>
        <dbReference type="Proteomes" id="UP001310890"/>
    </source>
</evidence>
<reference evidence="18" key="1">
    <citation type="submission" date="2023-08" db="EMBL/GenBank/DDBJ databases">
        <title>Black Yeasts Isolated from many extreme environments.</title>
        <authorList>
            <person name="Coleine C."/>
            <person name="Stajich J.E."/>
            <person name="Selbmann L."/>
        </authorList>
    </citation>
    <scope>NUCLEOTIDE SEQUENCE</scope>
    <source>
        <strain evidence="18">CCFEE 5401</strain>
    </source>
</reference>
<evidence type="ECO:0000256" key="12">
    <source>
        <dbReference type="PIRSR" id="PIRSR018425-1"/>
    </source>
</evidence>
<dbReference type="PANTHER" id="PTHR10682:SF10">
    <property type="entry name" value="POLYNUCLEOTIDE ADENYLYLTRANSFERASE"/>
    <property type="match status" value="1"/>
</dbReference>
<comment type="subcellular location">
    <subcellularLocation>
        <location evidence="2 11">Nucleus</location>
    </subcellularLocation>
</comment>
<evidence type="ECO:0000256" key="4">
    <source>
        <dbReference type="ARBA" id="ARBA00022664"/>
    </source>
</evidence>
<accession>A0AAN7TEZ3</accession>
<keyword evidence="10 11" id="KW-0539">Nucleus</keyword>
<dbReference type="GO" id="GO:0005634">
    <property type="term" value="C:nucleus"/>
    <property type="evidence" value="ECO:0007669"/>
    <property type="project" value="UniProtKB-SubCell"/>
</dbReference>
<comment type="function">
    <text evidence="11">Polymerase that creates the 3'-poly(A) tail of mRNA's.</text>
</comment>
<feature type="binding site" evidence="12">
    <location>
        <position position="227"/>
    </location>
    <ligand>
        <name>ATP</name>
        <dbReference type="ChEBI" id="CHEBI:30616"/>
    </ligand>
</feature>
<evidence type="ECO:0000256" key="7">
    <source>
        <dbReference type="ARBA" id="ARBA00022741"/>
    </source>
</evidence>
<evidence type="ECO:0000259" key="15">
    <source>
        <dbReference type="Pfam" id="PF04926"/>
    </source>
</evidence>
<keyword evidence="4 11" id="KW-0507">mRNA processing</keyword>
<keyword evidence="7 11" id="KW-0547">Nucleotide-binding</keyword>
<keyword evidence="9 13" id="KW-0460">Magnesium</keyword>
<feature type="region of interest" description="Disordered" evidence="14">
    <location>
        <begin position="560"/>
        <end position="613"/>
    </location>
</feature>
<dbReference type="GO" id="GO:0031123">
    <property type="term" value="P:RNA 3'-end processing"/>
    <property type="evidence" value="ECO:0007669"/>
    <property type="project" value="InterPro"/>
</dbReference>
<evidence type="ECO:0000256" key="3">
    <source>
        <dbReference type="ARBA" id="ARBA00010912"/>
    </source>
</evidence>
<feature type="binding site" evidence="13">
    <location>
        <position position="100"/>
    </location>
    <ligand>
        <name>Mg(2+)</name>
        <dbReference type="ChEBI" id="CHEBI:18420"/>
        <label>2</label>
        <note>catalytic</note>
    </ligand>
</feature>
<dbReference type="FunFam" id="3.30.460.10:FF:000002">
    <property type="entry name" value="Poly(A) polymerase alpha, putative"/>
    <property type="match status" value="1"/>
</dbReference>
<feature type="domain" description="Poly(A) polymerase nucleotidyltransferase" evidence="17">
    <location>
        <begin position="8"/>
        <end position="204"/>
    </location>
</feature>
<evidence type="ECO:0000313" key="18">
    <source>
        <dbReference type="EMBL" id="KAK5110446.1"/>
    </source>
</evidence>
<evidence type="ECO:0000256" key="8">
    <source>
        <dbReference type="ARBA" id="ARBA00022840"/>
    </source>
</evidence>
<evidence type="ECO:0000256" key="1">
    <source>
        <dbReference type="ARBA" id="ARBA00001936"/>
    </source>
</evidence>
<dbReference type="PIRSF" id="PIRSF018425">
    <property type="entry name" value="PolyA_polymerase"/>
    <property type="match status" value="1"/>
</dbReference>
<dbReference type="InterPro" id="IPR048840">
    <property type="entry name" value="PolA_pol_NTPase"/>
</dbReference>
<feature type="compositionally biased region" description="Polar residues" evidence="14">
    <location>
        <begin position="598"/>
        <end position="613"/>
    </location>
</feature>
<dbReference type="Gene3D" id="3.30.460.10">
    <property type="entry name" value="Beta Polymerase, domain 2"/>
    <property type="match status" value="1"/>
</dbReference>
<evidence type="ECO:0000256" key="11">
    <source>
        <dbReference type="PIRNR" id="PIRNR018425"/>
    </source>
</evidence>
<comment type="cofactor">
    <cofactor evidence="13">
        <name>Mg(2+)</name>
        <dbReference type="ChEBI" id="CHEBI:18420"/>
    </cofactor>
    <text evidence="13">Binds 2 magnesium ions. Also active with manganese.</text>
</comment>
<dbReference type="EC" id="2.7.7.19" evidence="11"/>
<dbReference type="Pfam" id="PF20750">
    <property type="entry name" value="PAP_NTPase"/>
    <property type="match status" value="1"/>
</dbReference>
<comment type="similarity">
    <text evidence="3 11">Belongs to the poly(A) polymerase family.</text>
</comment>
<dbReference type="GO" id="GO:0006397">
    <property type="term" value="P:mRNA processing"/>
    <property type="evidence" value="ECO:0007669"/>
    <property type="project" value="UniProtKB-KW"/>
</dbReference>
<evidence type="ECO:0000256" key="10">
    <source>
        <dbReference type="ARBA" id="ARBA00023242"/>
    </source>
</evidence>
<evidence type="ECO:0000259" key="16">
    <source>
        <dbReference type="Pfam" id="PF04928"/>
    </source>
</evidence>
<dbReference type="EMBL" id="JAVRRL010000049">
    <property type="protein sequence ID" value="KAK5110446.1"/>
    <property type="molecule type" value="Genomic_DNA"/>
</dbReference>
<protein>
    <recommendedName>
        <fullName evidence="11">Poly(A) polymerase</fullName>
        <ecNumber evidence="11">2.7.7.19</ecNumber>
    </recommendedName>
</protein>
<comment type="catalytic activity">
    <reaction evidence="11">
        <text>RNA(n) + ATP = RNA(n)-3'-adenine ribonucleotide + diphosphate</text>
        <dbReference type="Rhea" id="RHEA:11332"/>
        <dbReference type="Rhea" id="RHEA-COMP:14527"/>
        <dbReference type="Rhea" id="RHEA-COMP:17347"/>
        <dbReference type="ChEBI" id="CHEBI:30616"/>
        <dbReference type="ChEBI" id="CHEBI:33019"/>
        <dbReference type="ChEBI" id="CHEBI:140395"/>
        <dbReference type="ChEBI" id="CHEBI:173115"/>
        <dbReference type="EC" id="2.7.7.19"/>
    </reaction>
</comment>
<organism evidence="18 19">
    <name type="scientific">Meristemomyces frigidus</name>
    <dbReference type="NCBI Taxonomy" id="1508187"/>
    <lineage>
        <taxon>Eukaryota</taxon>
        <taxon>Fungi</taxon>
        <taxon>Dikarya</taxon>
        <taxon>Ascomycota</taxon>
        <taxon>Pezizomycotina</taxon>
        <taxon>Dothideomycetes</taxon>
        <taxon>Dothideomycetidae</taxon>
        <taxon>Mycosphaerellales</taxon>
        <taxon>Teratosphaeriaceae</taxon>
        <taxon>Meristemomyces</taxon>
    </lineage>
</organism>
<evidence type="ECO:0000256" key="2">
    <source>
        <dbReference type="ARBA" id="ARBA00004123"/>
    </source>
</evidence>
<dbReference type="InterPro" id="IPR043519">
    <property type="entry name" value="NT_sf"/>
</dbReference>
<dbReference type="GO" id="GO:0003723">
    <property type="term" value="F:RNA binding"/>
    <property type="evidence" value="ECO:0007669"/>
    <property type="project" value="UniProtKB-UniRule"/>
</dbReference>
<dbReference type="CDD" id="cd05402">
    <property type="entry name" value="NT_PAP_TUTase"/>
    <property type="match status" value="1"/>
</dbReference>
<dbReference type="Gene3D" id="1.10.1410.10">
    <property type="match status" value="1"/>
</dbReference>
<feature type="compositionally biased region" description="Polar residues" evidence="14">
    <location>
        <begin position="569"/>
        <end position="583"/>
    </location>
</feature>
<feature type="domain" description="Poly(A) polymerase central" evidence="16">
    <location>
        <begin position="209"/>
        <end position="353"/>
    </location>
</feature>
<dbReference type="SUPFAM" id="SSF81631">
    <property type="entry name" value="PAP/OAS1 substrate-binding domain"/>
    <property type="match status" value="1"/>
</dbReference>
<evidence type="ECO:0000256" key="9">
    <source>
        <dbReference type="ARBA" id="ARBA00022842"/>
    </source>
</evidence>
<comment type="caution">
    <text evidence="18">The sequence shown here is derived from an EMBL/GenBank/DDBJ whole genome shotgun (WGS) entry which is preliminary data.</text>
</comment>
<dbReference type="AlphaFoldDB" id="A0AAN7TEZ3"/>
<feature type="domain" description="Poly(A) polymerase RNA-binding" evidence="15">
    <location>
        <begin position="356"/>
        <end position="560"/>
    </location>
</feature>
<keyword evidence="8 11" id="KW-0067">ATP-binding</keyword>
<dbReference type="Pfam" id="PF04926">
    <property type="entry name" value="PAP_RNA-bind"/>
    <property type="match status" value="1"/>
</dbReference>
<dbReference type="SUPFAM" id="SSF55003">
    <property type="entry name" value="PAP/Archaeal CCA-adding enzyme, C-terminal domain"/>
    <property type="match status" value="1"/>
</dbReference>
<evidence type="ECO:0000256" key="13">
    <source>
        <dbReference type="PIRSR" id="PIRSR018425-2"/>
    </source>
</evidence>
<feature type="binding site" evidence="13">
    <location>
        <position position="157"/>
    </location>
    <ligand>
        <name>Mg(2+)</name>
        <dbReference type="ChEBI" id="CHEBI:18420"/>
        <label>2</label>
        <note>catalytic</note>
    </ligand>
</feature>
<dbReference type="PANTHER" id="PTHR10682">
    <property type="entry name" value="POLY A POLYMERASE"/>
    <property type="match status" value="1"/>
</dbReference>
<feature type="binding site" evidence="12">
    <location>
        <position position="157"/>
    </location>
    <ligand>
        <name>ATP</name>
        <dbReference type="ChEBI" id="CHEBI:30616"/>
    </ligand>
</feature>
<evidence type="ECO:0000256" key="6">
    <source>
        <dbReference type="ARBA" id="ARBA00022723"/>
    </source>
</evidence>